<sequence>MESCEVSEILKSAKNISKTVFLFPLTAFILVLLLPLLVYFNQSSSKILFTTTDVENQTTTTTSSCNNLFSGKWVPYLEQRYYNETCPFIAEKQNCLIHGRPDSDFLKWRWKPDDCELPMFDAKVFLKIVKGKSMAFVGDSIGRNQMQSLLCLLSPVARPEDITTKYVSNDDLTYFKWWFYADYNFTITMLWSPFLVKSSKSYIYNSSNFYKPESLYLDEPDTAWTSRIENYDYVIFSGGQWFFRPFTFYENNQVVGCQKCNNSIELNYYGYKKAYRTALKTIMNHKQFKGLIILATHSPNHFENGEWNKGGGCNRTRPFSNEQKWEVHPYGLEILHQIQMDEFNAAKKDAGENGSRFGLIDITDAMLMRPDGHPNKYGHASDKNVSVNDCVHWCMPGPVDTINEIFLYMIMRMKL</sequence>
<dbReference type="Pfam" id="PF14416">
    <property type="entry name" value="PMR5N"/>
    <property type="match status" value="1"/>
</dbReference>
<evidence type="ECO:0000313" key="11">
    <source>
        <dbReference type="Proteomes" id="UP001157006"/>
    </source>
</evidence>
<evidence type="ECO:0000259" key="8">
    <source>
        <dbReference type="Pfam" id="PF13839"/>
    </source>
</evidence>
<dbReference type="EMBL" id="CATIWC010000550">
    <property type="protein sequence ID" value="CAI8583262.1"/>
    <property type="molecule type" value="Genomic_DNA"/>
</dbReference>
<evidence type="ECO:0000256" key="7">
    <source>
        <dbReference type="SAM" id="Phobius"/>
    </source>
</evidence>
<dbReference type="AlphaFoldDB" id="A0AAV0YGR4"/>
<dbReference type="InterPro" id="IPR025846">
    <property type="entry name" value="TBL_N"/>
</dbReference>
<dbReference type="Pfam" id="PF13839">
    <property type="entry name" value="PC-Esterase"/>
    <property type="match status" value="1"/>
</dbReference>
<organism evidence="10 11">
    <name type="scientific">Vicia faba</name>
    <name type="common">Broad bean</name>
    <name type="synonym">Faba vulgaris</name>
    <dbReference type="NCBI Taxonomy" id="3906"/>
    <lineage>
        <taxon>Eukaryota</taxon>
        <taxon>Viridiplantae</taxon>
        <taxon>Streptophyta</taxon>
        <taxon>Embryophyta</taxon>
        <taxon>Tracheophyta</taxon>
        <taxon>Spermatophyta</taxon>
        <taxon>Magnoliopsida</taxon>
        <taxon>eudicotyledons</taxon>
        <taxon>Gunneridae</taxon>
        <taxon>Pentapetalae</taxon>
        <taxon>rosids</taxon>
        <taxon>fabids</taxon>
        <taxon>Fabales</taxon>
        <taxon>Fabaceae</taxon>
        <taxon>Papilionoideae</taxon>
        <taxon>50 kb inversion clade</taxon>
        <taxon>NPAAA clade</taxon>
        <taxon>Hologalegina</taxon>
        <taxon>IRL clade</taxon>
        <taxon>Fabeae</taxon>
        <taxon>Vicia</taxon>
    </lineage>
</organism>
<keyword evidence="4" id="KW-0735">Signal-anchor</keyword>
<gene>
    <name evidence="10" type="ORF">VFH_U019480</name>
</gene>
<evidence type="ECO:0000256" key="6">
    <source>
        <dbReference type="ARBA" id="ARBA00023136"/>
    </source>
</evidence>
<comment type="subcellular location">
    <subcellularLocation>
        <location evidence="1">Membrane</location>
        <topology evidence="1">Single-pass membrane protein</topology>
    </subcellularLocation>
</comment>
<keyword evidence="11" id="KW-1185">Reference proteome</keyword>
<proteinExistence type="inferred from homology"/>
<dbReference type="InterPro" id="IPR026057">
    <property type="entry name" value="TBL_C"/>
</dbReference>
<accession>A0AAV0YGR4</accession>
<dbReference type="InterPro" id="IPR029962">
    <property type="entry name" value="TBL"/>
</dbReference>
<dbReference type="GO" id="GO:0005794">
    <property type="term" value="C:Golgi apparatus"/>
    <property type="evidence" value="ECO:0007669"/>
    <property type="project" value="TreeGrafter"/>
</dbReference>
<keyword evidence="6 7" id="KW-0472">Membrane</keyword>
<dbReference type="Proteomes" id="UP001157006">
    <property type="component" value="Unassembled WGS sequence"/>
</dbReference>
<evidence type="ECO:0000313" key="10">
    <source>
        <dbReference type="EMBL" id="CAI8583262.1"/>
    </source>
</evidence>
<reference evidence="10 11" key="1">
    <citation type="submission" date="2023-01" db="EMBL/GenBank/DDBJ databases">
        <authorList>
            <person name="Kreplak J."/>
        </authorList>
    </citation>
    <scope>NUCLEOTIDE SEQUENCE [LARGE SCALE GENOMIC DNA]</scope>
</reference>
<evidence type="ECO:0000256" key="4">
    <source>
        <dbReference type="ARBA" id="ARBA00022968"/>
    </source>
</evidence>
<evidence type="ECO:0000256" key="5">
    <source>
        <dbReference type="ARBA" id="ARBA00022989"/>
    </source>
</evidence>
<keyword evidence="3 7" id="KW-0812">Transmembrane</keyword>
<dbReference type="GO" id="GO:0016413">
    <property type="term" value="F:O-acetyltransferase activity"/>
    <property type="evidence" value="ECO:0007669"/>
    <property type="project" value="InterPro"/>
</dbReference>
<feature type="domain" description="Trichome birefringence-like C-terminal" evidence="8">
    <location>
        <begin position="117"/>
        <end position="408"/>
    </location>
</feature>
<protein>
    <recommendedName>
        <fullName evidence="12">Trichome birefringence-like N-terminal domain-containing protein</fullName>
    </recommendedName>
</protein>
<dbReference type="GO" id="GO:0016020">
    <property type="term" value="C:membrane"/>
    <property type="evidence" value="ECO:0007669"/>
    <property type="project" value="UniProtKB-SubCell"/>
</dbReference>
<evidence type="ECO:0000256" key="3">
    <source>
        <dbReference type="ARBA" id="ARBA00022692"/>
    </source>
</evidence>
<dbReference type="PANTHER" id="PTHR32285">
    <property type="entry name" value="PROTEIN TRICHOME BIREFRINGENCE-LIKE 9-RELATED"/>
    <property type="match status" value="1"/>
</dbReference>
<feature type="domain" description="Trichome birefringence-like N-terminal" evidence="9">
    <location>
        <begin position="65"/>
        <end position="116"/>
    </location>
</feature>
<feature type="transmembrane region" description="Helical" evidence="7">
    <location>
        <begin position="20"/>
        <end position="40"/>
    </location>
</feature>
<evidence type="ECO:0008006" key="12">
    <source>
        <dbReference type="Google" id="ProtNLM"/>
    </source>
</evidence>
<evidence type="ECO:0000259" key="9">
    <source>
        <dbReference type="Pfam" id="PF14416"/>
    </source>
</evidence>
<name>A0AAV0YGR4_VICFA</name>
<dbReference type="PANTHER" id="PTHR32285:SF250">
    <property type="entry name" value="PMR5_CAS1P GDSL_SGNH-LIKE ACYL-ESTERASE FAMILY PROTEIN"/>
    <property type="match status" value="1"/>
</dbReference>
<comment type="caution">
    <text evidence="10">The sequence shown here is derived from an EMBL/GenBank/DDBJ whole genome shotgun (WGS) entry which is preliminary data.</text>
</comment>
<comment type="similarity">
    <text evidence="2">Belongs to the PC-esterase family. TBL subfamily.</text>
</comment>
<keyword evidence="5 7" id="KW-1133">Transmembrane helix</keyword>
<evidence type="ECO:0000256" key="2">
    <source>
        <dbReference type="ARBA" id="ARBA00007727"/>
    </source>
</evidence>
<evidence type="ECO:0000256" key="1">
    <source>
        <dbReference type="ARBA" id="ARBA00004167"/>
    </source>
</evidence>